<keyword evidence="5" id="KW-0966">Cell projection</keyword>
<dbReference type="PROSITE" id="PS51123">
    <property type="entry name" value="OMPA_2"/>
    <property type="match status" value="1"/>
</dbReference>
<dbReference type="InterPro" id="IPR036737">
    <property type="entry name" value="OmpA-like_sf"/>
</dbReference>
<keyword evidence="6" id="KW-1185">Reference proteome</keyword>
<evidence type="ECO:0000256" key="1">
    <source>
        <dbReference type="PROSITE-ProRule" id="PRU00473"/>
    </source>
</evidence>
<accession>A0ABW4Y4D5</accession>
<sequence>MSNASDRTFGRSTGARDSGEHWLSVSDLMAGLMMVFLFVSIALMRDAMVERDKIREVAVAYQENQVELYQALVDEFKNDLKEWDAEIEKETLSFKFKSPDVLFDTGKISLKPAFQDILKDFFPRYLSVLMLFRDSIDEVRIEGHTSSVWNHQTTKDEAYFKNMELSQGRTRSVLLYVFGLPGIALERSWVREHVAAVGFSSSRLVKNDDGSEDLERSRRVSFRVITNAETQIRKILEN</sequence>
<organism evidence="5 6">
    <name type="scientific">Thiorhodococcus fuscus</name>
    <dbReference type="NCBI Taxonomy" id="527200"/>
    <lineage>
        <taxon>Bacteria</taxon>
        <taxon>Pseudomonadati</taxon>
        <taxon>Pseudomonadota</taxon>
        <taxon>Gammaproteobacteria</taxon>
        <taxon>Chromatiales</taxon>
        <taxon>Chromatiaceae</taxon>
        <taxon>Thiorhodococcus</taxon>
    </lineage>
</organism>
<keyword evidence="1 3" id="KW-0472">Membrane</keyword>
<dbReference type="PANTHER" id="PTHR30329">
    <property type="entry name" value="STATOR ELEMENT OF FLAGELLAR MOTOR COMPLEX"/>
    <property type="match status" value="1"/>
</dbReference>
<keyword evidence="2" id="KW-0175">Coiled coil</keyword>
<dbReference type="InterPro" id="IPR006665">
    <property type="entry name" value="OmpA-like"/>
</dbReference>
<dbReference type="PANTHER" id="PTHR30329:SF21">
    <property type="entry name" value="LIPOPROTEIN YIAD-RELATED"/>
    <property type="match status" value="1"/>
</dbReference>
<keyword evidence="3" id="KW-0812">Transmembrane</keyword>
<keyword evidence="3" id="KW-1133">Transmembrane helix</keyword>
<dbReference type="RefSeq" id="WP_386023649.1">
    <property type="nucleotide sequence ID" value="NZ_JBHUHX010000007.1"/>
</dbReference>
<feature type="transmembrane region" description="Helical" evidence="3">
    <location>
        <begin position="22"/>
        <end position="44"/>
    </location>
</feature>
<evidence type="ECO:0000256" key="3">
    <source>
        <dbReference type="SAM" id="Phobius"/>
    </source>
</evidence>
<keyword evidence="5" id="KW-0969">Cilium</keyword>
<evidence type="ECO:0000313" key="6">
    <source>
        <dbReference type="Proteomes" id="UP001597337"/>
    </source>
</evidence>
<dbReference type="SUPFAM" id="SSF103088">
    <property type="entry name" value="OmpA-like"/>
    <property type="match status" value="1"/>
</dbReference>
<evidence type="ECO:0000313" key="5">
    <source>
        <dbReference type="EMBL" id="MFD2111037.1"/>
    </source>
</evidence>
<reference evidence="6" key="1">
    <citation type="journal article" date="2019" name="Int. J. Syst. Evol. Microbiol.">
        <title>The Global Catalogue of Microorganisms (GCM) 10K type strain sequencing project: providing services to taxonomists for standard genome sequencing and annotation.</title>
        <authorList>
            <consortium name="The Broad Institute Genomics Platform"/>
            <consortium name="The Broad Institute Genome Sequencing Center for Infectious Disease"/>
            <person name="Wu L."/>
            <person name="Ma J."/>
        </authorList>
    </citation>
    <scope>NUCLEOTIDE SEQUENCE [LARGE SCALE GENOMIC DNA]</scope>
    <source>
        <strain evidence="6">KACC 12597</strain>
    </source>
</reference>
<evidence type="ECO:0000259" key="4">
    <source>
        <dbReference type="PROSITE" id="PS51123"/>
    </source>
</evidence>
<evidence type="ECO:0000256" key="2">
    <source>
        <dbReference type="SAM" id="Coils"/>
    </source>
</evidence>
<feature type="domain" description="OmpA-like" evidence="4">
    <location>
        <begin position="90"/>
        <end position="228"/>
    </location>
</feature>
<comment type="caution">
    <text evidence="5">The sequence shown here is derived from an EMBL/GenBank/DDBJ whole genome shotgun (WGS) entry which is preliminary data.</text>
</comment>
<proteinExistence type="predicted"/>
<gene>
    <name evidence="5" type="ORF">ACFSJC_04175</name>
</gene>
<protein>
    <submittedName>
        <fullName evidence="5">Flagellar motor protein MotB</fullName>
    </submittedName>
</protein>
<dbReference type="InterPro" id="IPR050330">
    <property type="entry name" value="Bact_OuterMem_StrucFunc"/>
</dbReference>
<name>A0ABW4Y4D5_9GAMM</name>
<dbReference type="EMBL" id="JBHUHX010000007">
    <property type="protein sequence ID" value="MFD2111037.1"/>
    <property type="molecule type" value="Genomic_DNA"/>
</dbReference>
<dbReference type="Gene3D" id="3.30.1330.60">
    <property type="entry name" value="OmpA-like domain"/>
    <property type="match status" value="1"/>
</dbReference>
<feature type="coiled-coil region" evidence="2">
    <location>
        <begin position="66"/>
        <end position="93"/>
    </location>
</feature>
<dbReference type="Proteomes" id="UP001597337">
    <property type="component" value="Unassembled WGS sequence"/>
</dbReference>
<keyword evidence="5" id="KW-0282">Flagellum</keyword>